<dbReference type="GO" id="GO:0002244">
    <property type="term" value="P:hematopoietic progenitor cell differentiation"/>
    <property type="evidence" value="ECO:0007669"/>
    <property type="project" value="InterPro"/>
</dbReference>
<dbReference type="Gene3D" id="1.10.10.60">
    <property type="entry name" value="Homeodomain-like"/>
    <property type="match status" value="1"/>
</dbReference>
<evidence type="ECO:0000256" key="13">
    <source>
        <dbReference type="ARBA" id="ARBA00082629"/>
    </source>
</evidence>
<dbReference type="OrthoDB" id="6159439at2759"/>
<sequence length="374" mass="38905">MTTAHIRTKRELGRGPPGQRQAGVDTSQGPARQTAREHRWNPPERPDCASVNVGTLSGPRRPGDPCSTAHGHSEGAAALSRMCRGGWRRAGAGLFDQPAAEAAVPTASGGAEGGPTPRGDTGLRAPGPLSAPPPLPRPAPYNPGPRPSGGALACTAMAAARSQQLGFGAAPALPAPPPGPAAAAAATPPPPPGPGPFAGFLGVGPVPAAAPPAPRAPPAGAPTPSASQRRKRTSFSAEQLQLLELVFRRTMYPDIHLRERLAALTLLPESRIQVWFQNRRAKSRRQSGKAFQPSARPELSLHPAVQGTEAKCLKPQLPLEAHVNCLPDPNRAGEGISHPGCQGQHFETYSPLSEDAGSKPDSWEEHIFSAFGHS</sequence>
<dbReference type="Proteomes" id="UP000261680">
    <property type="component" value="Unplaced"/>
</dbReference>
<keyword evidence="4" id="KW-0221">Differentiation</keyword>
<evidence type="ECO:0000256" key="1">
    <source>
        <dbReference type="ARBA" id="ARBA00004123"/>
    </source>
</evidence>
<evidence type="ECO:0000256" key="16">
    <source>
        <dbReference type="RuleBase" id="RU000682"/>
    </source>
</evidence>
<dbReference type="AlphaFoldDB" id="A0A8M1G6H6"/>
<dbReference type="InterPro" id="IPR017970">
    <property type="entry name" value="Homeobox_CS"/>
</dbReference>
<dbReference type="SUPFAM" id="SSF46689">
    <property type="entry name" value="Homeodomain-like"/>
    <property type="match status" value="1"/>
</dbReference>
<dbReference type="GO" id="GO:0001228">
    <property type="term" value="F:DNA-binding transcription activator activity, RNA polymerase II-specific"/>
    <property type="evidence" value="ECO:0007669"/>
    <property type="project" value="InterPro"/>
</dbReference>
<evidence type="ECO:0000256" key="3">
    <source>
        <dbReference type="ARBA" id="ARBA00022473"/>
    </source>
</evidence>
<protein>
    <recommendedName>
        <fullName evidence="11">Homeobox protein MIXL1</fullName>
    </recommendedName>
    <alternativeName>
        <fullName evidence="12">Homeodomain protein MIX</fullName>
    </alternativeName>
    <alternativeName>
        <fullName evidence="13">MIX1 homeobox-like protein 1</fullName>
    </alternativeName>
    <alternativeName>
        <fullName evidence="14">Mix.1 homeobox-like protein</fullName>
    </alternativeName>
</protein>
<evidence type="ECO:0000256" key="11">
    <source>
        <dbReference type="ARBA" id="ARBA00067333"/>
    </source>
</evidence>
<evidence type="ECO:0000256" key="7">
    <source>
        <dbReference type="ARBA" id="ARBA00023155"/>
    </source>
</evidence>
<comment type="function">
    <text evidence="10">Transcription factor that play a central role in proper axial mesendoderm morphogenesis and endoderm formation. Required for efficient differentiation of cells from the primitive streak stage to blood, by acting early in the recruitment and/or expansion of mesodermal progenitors to the hemangioblastic and hematopoietic lineages. Also involved in the morphogenesis of the heart and the gut during embryogenesis. Acts as a negative regulator of brachyury expression.</text>
</comment>
<feature type="compositionally biased region" description="Pro residues" evidence="17">
    <location>
        <begin position="208"/>
        <end position="221"/>
    </location>
</feature>
<feature type="region of interest" description="Disordered" evidence="17">
    <location>
        <begin position="168"/>
        <end position="234"/>
    </location>
</feature>
<evidence type="ECO:0000256" key="14">
    <source>
        <dbReference type="ARBA" id="ARBA00083722"/>
    </source>
</evidence>
<dbReference type="PANTHER" id="PTHR47656:SF1">
    <property type="entry name" value="HOMEOBOX PROTEIN MIXL1"/>
    <property type="match status" value="1"/>
</dbReference>
<dbReference type="InterPro" id="IPR009057">
    <property type="entry name" value="Homeodomain-like_sf"/>
</dbReference>
<dbReference type="GO" id="GO:0000978">
    <property type="term" value="F:RNA polymerase II cis-regulatory region sequence-specific DNA binding"/>
    <property type="evidence" value="ECO:0007669"/>
    <property type="project" value="TreeGrafter"/>
</dbReference>
<dbReference type="CTD" id="83881"/>
<dbReference type="FunFam" id="1.10.10.60:FF:000329">
    <property type="entry name" value="Mix paired-like homeobox"/>
    <property type="match status" value="1"/>
</dbReference>
<dbReference type="KEGG" id="umr:121103645"/>
<reference evidence="20" key="1">
    <citation type="submission" date="2025-08" db="UniProtKB">
        <authorList>
            <consortium name="RefSeq"/>
        </authorList>
    </citation>
    <scope>IDENTIFICATION</scope>
    <source>
        <tissue evidence="20">Whole blood</tissue>
    </source>
</reference>
<evidence type="ECO:0000256" key="5">
    <source>
        <dbReference type="ARBA" id="ARBA00023015"/>
    </source>
</evidence>
<dbReference type="InterPro" id="IPR001356">
    <property type="entry name" value="HD"/>
</dbReference>
<dbReference type="GO" id="GO:0001706">
    <property type="term" value="P:endoderm formation"/>
    <property type="evidence" value="ECO:0007669"/>
    <property type="project" value="TreeGrafter"/>
</dbReference>
<dbReference type="GO" id="GO:0061629">
    <property type="term" value="F:RNA polymerase II-specific DNA-binding transcription factor binding"/>
    <property type="evidence" value="ECO:0007669"/>
    <property type="project" value="UniProtKB-ARBA"/>
</dbReference>
<evidence type="ECO:0000259" key="18">
    <source>
        <dbReference type="PROSITE" id="PS50071"/>
    </source>
</evidence>
<feature type="region of interest" description="Disordered" evidence="17">
    <location>
        <begin position="333"/>
        <end position="361"/>
    </location>
</feature>
<evidence type="ECO:0000256" key="2">
    <source>
        <dbReference type="ARBA" id="ARBA00005733"/>
    </source>
</evidence>
<dbReference type="Pfam" id="PF00046">
    <property type="entry name" value="Homeodomain"/>
    <property type="match status" value="1"/>
</dbReference>
<feature type="compositionally biased region" description="Basic and acidic residues" evidence="17">
    <location>
        <begin position="34"/>
        <end position="47"/>
    </location>
</feature>
<dbReference type="PROSITE" id="PS50071">
    <property type="entry name" value="HOMEOBOX_2"/>
    <property type="match status" value="1"/>
</dbReference>
<dbReference type="InterPro" id="IPR042917">
    <property type="entry name" value="MIXL1"/>
</dbReference>
<evidence type="ECO:0000256" key="17">
    <source>
        <dbReference type="SAM" id="MobiDB-lite"/>
    </source>
</evidence>
<evidence type="ECO:0000256" key="9">
    <source>
        <dbReference type="ARBA" id="ARBA00023242"/>
    </source>
</evidence>
<dbReference type="CDD" id="cd00086">
    <property type="entry name" value="homeodomain"/>
    <property type="match status" value="1"/>
</dbReference>
<keyword evidence="19" id="KW-1185">Reference proteome</keyword>
<comment type="similarity">
    <text evidence="2">Belongs to the paired homeobox family.</text>
</comment>
<name>A0A8M1G6H6_URSMA</name>
<keyword evidence="6 15" id="KW-0238">DNA-binding</keyword>
<evidence type="ECO:0000256" key="12">
    <source>
        <dbReference type="ARBA" id="ARBA00081099"/>
    </source>
</evidence>
<feature type="domain" description="Homeobox" evidence="18">
    <location>
        <begin position="226"/>
        <end position="286"/>
    </location>
</feature>
<keyword evidence="9 15" id="KW-0539">Nucleus</keyword>
<feature type="compositionally biased region" description="Pro residues" evidence="17">
    <location>
        <begin position="129"/>
        <end position="146"/>
    </location>
</feature>
<dbReference type="RefSeq" id="XP_040490425.1">
    <property type="nucleotide sequence ID" value="XM_040634491.1"/>
</dbReference>
<keyword evidence="7 15" id="KW-0371">Homeobox</keyword>
<dbReference type="PROSITE" id="PS00027">
    <property type="entry name" value="HOMEOBOX_1"/>
    <property type="match status" value="1"/>
</dbReference>
<evidence type="ECO:0000313" key="19">
    <source>
        <dbReference type="Proteomes" id="UP000261680"/>
    </source>
</evidence>
<evidence type="ECO:0000313" key="20">
    <source>
        <dbReference type="RefSeq" id="XP_040490425.1"/>
    </source>
</evidence>
<feature type="region of interest" description="Disordered" evidence="17">
    <location>
        <begin position="98"/>
        <end position="148"/>
    </location>
</feature>
<comment type="subcellular location">
    <subcellularLocation>
        <location evidence="1 15 16">Nucleus</location>
    </subcellularLocation>
</comment>
<dbReference type="GO" id="GO:0005654">
    <property type="term" value="C:nucleoplasm"/>
    <property type="evidence" value="ECO:0007669"/>
    <property type="project" value="UniProtKB-ARBA"/>
</dbReference>
<proteinExistence type="inferred from homology"/>
<evidence type="ECO:0000256" key="6">
    <source>
        <dbReference type="ARBA" id="ARBA00023125"/>
    </source>
</evidence>
<accession>A0A8M1G6H6</accession>
<organism evidence="19 20">
    <name type="scientific">Ursus maritimus</name>
    <name type="common">Polar bear</name>
    <name type="synonym">Thalarctos maritimus</name>
    <dbReference type="NCBI Taxonomy" id="29073"/>
    <lineage>
        <taxon>Eukaryota</taxon>
        <taxon>Metazoa</taxon>
        <taxon>Chordata</taxon>
        <taxon>Craniata</taxon>
        <taxon>Vertebrata</taxon>
        <taxon>Euteleostomi</taxon>
        <taxon>Mammalia</taxon>
        <taxon>Eutheria</taxon>
        <taxon>Laurasiatheria</taxon>
        <taxon>Carnivora</taxon>
        <taxon>Caniformia</taxon>
        <taxon>Ursidae</taxon>
        <taxon>Ursus</taxon>
    </lineage>
</organism>
<keyword evidence="8" id="KW-0804">Transcription</keyword>
<feature type="DNA-binding region" description="Homeobox" evidence="15">
    <location>
        <begin position="228"/>
        <end position="287"/>
    </location>
</feature>
<keyword evidence="5" id="KW-0805">Transcription regulation</keyword>
<feature type="compositionally biased region" description="Low complexity" evidence="17">
    <location>
        <begin position="197"/>
        <end position="207"/>
    </location>
</feature>
<evidence type="ECO:0000256" key="8">
    <source>
        <dbReference type="ARBA" id="ARBA00023163"/>
    </source>
</evidence>
<dbReference type="PANTHER" id="PTHR47656">
    <property type="entry name" value="HOMEOBOX PROTEIN MIXL"/>
    <property type="match status" value="1"/>
</dbReference>
<feature type="region of interest" description="Disordered" evidence="17">
    <location>
        <begin position="1"/>
        <end position="72"/>
    </location>
</feature>
<evidence type="ECO:0000256" key="10">
    <source>
        <dbReference type="ARBA" id="ARBA00055051"/>
    </source>
</evidence>
<gene>
    <name evidence="20" type="primary">MIXL1</name>
</gene>
<dbReference type="GeneID" id="121103645"/>
<evidence type="ECO:0000256" key="15">
    <source>
        <dbReference type="PROSITE-ProRule" id="PRU00108"/>
    </source>
</evidence>
<evidence type="ECO:0000256" key="4">
    <source>
        <dbReference type="ARBA" id="ARBA00022782"/>
    </source>
</evidence>
<dbReference type="SMART" id="SM00389">
    <property type="entry name" value="HOX"/>
    <property type="match status" value="1"/>
</dbReference>
<keyword evidence="3" id="KW-0217">Developmental protein</keyword>